<dbReference type="RefSeq" id="WP_127030717.1">
    <property type="nucleotide sequence ID" value="NZ_RYFG02000058.1"/>
</dbReference>
<evidence type="ECO:0000313" key="4">
    <source>
        <dbReference type="EMBL" id="TRW99057.1"/>
    </source>
</evidence>
<dbReference type="PANTHER" id="PTHR45569:SF1">
    <property type="entry name" value="SENSOR PROTEIN KDPD"/>
    <property type="match status" value="1"/>
</dbReference>
<dbReference type="InterPro" id="IPR005467">
    <property type="entry name" value="His_kinase_dom"/>
</dbReference>
<name>A0ABY3CCM4_9GAMM</name>
<dbReference type="Proteomes" id="UP000733744">
    <property type="component" value="Unassembled WGS sequence"/>
</dbReference>
<gene>
    <name evidence="4" type="ORF">EKO24_006710</name>
</gene>
<dbReference type="InterPro" id="IPR004358">
    <property type="entry name" value="Sig_transdc_His_kin-like_C"/>
</dbReference>
<accession>A0ABY3CCM4</accession>
<comment type="caution">
    <text evidence="4">The sequence shown here is derived from an EMBL/GenBank/DDBJ whole genome shotgun (WGS) entry which is preliminary data.</text>
</comment>
<evidence type="ECO:0000313" key="5">
    <source>
        <dbReference type="Proteomes" id="UP000733744"/>
    </source>
</evidence>
<dbReference type="PANTHER" id="PTHR45569">
    <property type="entry name" value="SENSOR PROTEIN KDPD"/>
    <property type="match status" value="1"/>
</dbReference>
<dbReference type="Gene3D" id="3.30.565.10">
    <property type="entry name" value="Histidine kinase-like ATPase, C-terminal domain"/>
    <property type="match status" value="1"/>
</dbReference>
<reference evidence="4 5" key="1">
    <citation type="journal article" date="2019" name="Antonie Van Leeuwenhoek">
        <title>Description of 'Ca. Methylobacter oryzae' KRF1, a novel species from the environmentally important Methylobacter clade 2.</title>
        <authorList>
            <person name="Khatri K."/>
            <person name="Mohite J.A."/>
            <person name="Pandit P.S."/>
            <person name="Bahulikar R."/>
            <person name="Rahalkar M.C."/>
        </authorList>
    </citation>
    <scope>NUCLEOTIDE SEQUENCE [LARGE SCALE GENOMIC DNA]</scope>
    <source>
        <strain evidence="4 5">KRF1</strain>
    </source>
</reference>
<dbReference type="InterPro" id="IPR036890">
    <property type="entry name" value="HATPase_C_sf"/>
</dbReference>
<evidence type="ECO:0000256" key="1">
    <source>
        <dbReference type="ARBA" id="ARBA00000085"/>
    </source>
</evidence>
<feature type="domain" description="Histidine kinase" evidence="3">
    <location>
        <begin position="17"/>
        <end position="228"/>
    </location>
</feature>
<dbReference type="InterPro" id="IPR003594">
    <property type="entry name" value="HATPase_dom"/>
</dbReference>
<keyword evidence="4" id="KW-0808">Transferase</keyword>
<dbReference type="EMBL" id="RYFG02000058">
    <property type="protein sequence ID" value="TRW99057.1"/>
    <property type="molecule type" value="Genomic_DNA"/>
</dbReference>
<dbReference type="EC" id="2.7.13.3" evidence="2"/>
<evidence type="ECO:0000256" key="2">
    <source>
        <dbReference type="ARBA" id="ARBA00012438"/>
    </source>
</evidence>
<dbReference type="InterPro" id="IPR052023">
    <property type="entry name" value="Histidine_kinase_KdpD"/>
</dbReference>
<comment type="catalytic activity">
    <reaction evidence="1">
        <text>ATP + protein L-histidine = ADP + protein N-phospho-L-histidine.</text>
        <dbReference type="EC" id="2.7.13.3"/>
    </reaction>
</comment>
<evidence type="ECO:0000259" key="3">
    <source>
        <dbReference type="PROSITE" id="PS50109"/>
    </source>
</evidence>
<dbReference type="PRINTS" id="PR00344">
    <property type="entry name" value="BCTRLSENSOR"/>
</dbReference>
<organism evidence="4 5">
    <name type="scientific">Candidatus Methylobacter oryzae</name>
    <dbReference type="NCBI Taxonomy" id="2497749"/>
    <lineage>
        <taxon>Bacteria</taxon>
        <taxon>Pseudomonadati</taxon>
        <taxon>Pseudomonadota</taxon>
        <taxon>Gammaproteobacteria</taxon>
        <taxon>Methylococcales</taxon>
        <taxon>Methylococcaceae</taxon>
        <taxon>Methylobacter</taxon>
    </lineage>
</organism>
<dbReference type="Pfam" id="PF02518">
    <property type="entry name" value="HATPase_c"/>
    <property type="match status" value="1"/>
</dbReference>
<protein>
    <recommendedName>
        <fullName evidence="2">histidine kinase</fullName>
        <ecNumber evidence="2">2.7.13.3</ecNumber>
    </recommendedName>
</protein>
<dbReference type="PROSITE" id="PS50109">
    <property type="entry name" value="HIS_KIN"/>
    <property type="match status" value="1"/>
</dbReference>
<sequence>MSNTPMSSIGFSTILASSVHDIKNSLTALQALLSQLESVYQDPKPTEFKQLEFETNRMNNCLMQLLILYKIDLSQFNLSIDEYSVADMLEDVVAQQSTLLSLSHIELITECHDDLFCYCDNALITNSLCTLVNNAQRYCHSKVLLSAVQEDDYVVFCIEDDGNGYPESLTASDHKQLPQADLANGNTGLGLFFTETIAQLHIKGDKRGFITTDNNSQLGGARFRLYLP</sequence>
<dbReference type="GO" id="GO:0016301">
    <property type="term" value="F:kinase activity"/>
    <property type="evidence" value="ECO:0007669"/>
    <property type="project" value="UniProtKB-KW"/>
</dbReference>
<keyword evidence="4" id="KW-0418">Kinase</keyword>
<keyword evidence="5" id="KW-1185">Reference proteome</keyword>
<dbReference type="SUPFAM" id="SSF55874">
    <property type="entry name" value="ATPase domain of HSP90 chaperone/DNA topoisomerase II/histidine kinase"/>
    <property type="match status" value="1"/>
</dbReference>
<proteinExistence type="predicted"/>